<keyword evidence="3" id="KW-0812">Transmembrane</keyword>
<reference evidence="6 7" key="1">
    <citation type="journal article" date="2021" name="Microbiol. Spectr.">
        <title>A Single Bacterium Capable of Oxidation and Reduction of Iron at Circumneutral pH.</title>
        <authorList>
            <person name="Kato S."/>
            <person name="Ohkuma M."/>
        </authorList>
    </citation>
    <scope>NUCLEOTIDE SEQUENCE [LARGE SCALE GENOMIC DNA]</scope>
    <source>
        <strain evidence="6 7">MIZ03</strain>
    </source>
</reference>
<keyword evidence="7" id="KW-1185">Reference proteome</keyword>
<keyword evidence="3" id="KW-1133">Transmembrane helix</keyword>
<dbReference type="InterPro" id="IPR003660">
    <property type="entry name" value="HAMP_dom"/>
</dbReference>
<dbReference type="Proteomes" id="UP000824366">
    <property type="component" value="Chromosome"/>
</dbReference>
<evidence type="ECO:0000313" key="7">
    <source>
        <dbReference type="Proteomes" id="UP000824366"/>
    </source>
</evidence>
<dbReference type="InterPro" id="IPR004089">
    <property type="entry name" value="MCPsignal_dom"/>
</dbReference>
<name>A0ABN6D0T2_9BURK</name>
<dbReference type="SMART" id="SM00283">
    <property type="entry name" value="MA"/>
    <property type="match status" value="1"/>
</dbReference>
<sequence length="782" mass="84167">MKKIVVDLLNLSLWQPAVALMRGLKFSGKMALIATAILVPLIFLLWQMVDNHLRDIHFVTKERAGVRYASAIYPAIDLMAKWRQQARNAAYGDNADALPETRQAFDKAYAQLQALDAELGSNLNTHAGFAALSRAVQTAQSVQPKPGVKADPDVVLNGMVDVSRSLADLLDSVTDGSGLILDTELASYHLMSAVMLRAPDVIQNTLEVRGLVRSALKAGQITPANAERLHGFVMLIMRDTEQAKLSLDKVQKIAPDYGAHLTRGAVVATDNLRQLVHTIVPTGASELTGDVSAFMKVANDTMQSQFHQVEKNLQVLDHMLADRQASLLRRLWLELSLAVLCLLLATYLCIGFYNVMSQGFTSLRRHLISISMGDLRSPIQYHGRDEVAGMLKELSNMQLALAQTIHEVQEASDLVVTASMEIAQGTQDLAGRTESAAAALEESSAALEQTNSTVAMTAEAVGKASEIATGNANTASQGGAVMQDVADTMERIQGSSKKISDIIGVIDGIAFQTNILALNAAVEAARAGEQGRGFAVVATEVRALAGRSAAAAKEIKTLITTSTDEVTRGSSIVRQASEHMHQIVASAEQVKNLLDEVANGAREQSLGIGQIGEAVHELDRNTQANAALVEQTAASSSHLSKVAVRMAAQVDEFRLPNAKTSALVEGIDVDAIIDGHRQWKVKLRDAIENGDQVDVATLSCDNCCSLGKWIYADGQRLRERSSFTTLVNNHAHFHQVAGQVGQLINEGRYEQAEDALSPNTPFTHATSDVVKVLSAAKRLGFV</sequence>
<feature type="transmembrane region" description="Helical" evidence="3">
    <location>
        <begin position="29"/>
        <end position="46"/>
    </location>
</feature>
<feature type="transmembrane region" description="Helical" evidence="3">
    <location>
        <begin position="331"/>
        <end position="353"/>
    </location>
</feature>
<dbReference type="EMBL" id="AP024238">
    <property type="protein sequence ID" value="BCO25575.1"/>
    <property type="molecule type" value="Genomic_DNA"/>
</dbReference>
<organism evidence="6 7">
    <name type="scientific">Rhodoferax lithotrophicus</name>
    <dbReference type="NCBI Taxonomy" id="2798804"/>
    <lineage>
        <taxon>Bacteria</taxon>
        <taxon>Pseudomonadati</taxon>
        <taxon>Pseudomonadota</taxon>
        <taxon>Betaproteobacteria</taxon>
        <taxon>Burkholderiales</taxon>
        <taxon>Comamonadaceae</taxon>
        <taxon>Rhodoferax</taxon>
    </lineage>
</organism>
<accession>A0ABN6D0T2</accession>
<evidence type="ECO:0008006" key="8">
    <source>
        <dbReference type="Google" id="ProtNLM"/>
    </source>
</evidence>
<evidence type="ECO:0000259" key="5">
    <source>
        <dbReference type="PROSITE" id="PS50885"/>
    </source>
</evidence>
<evidence type="ECO:0000256" key="3">
    <source>
        <dbReference type="SAM" id="Phobius"/>
    </source>
</evidence>
<dbReference type="SUPFAM" id="SSF58104">
    <property type="entry name" value="Methyl-accepting chemotaxis protein (MCP) signaling domain"/>
    <property type="match status" value="1"/>
</dbReference>
<keyword evidence="2" id="KW-0807">Transducer</keyword>
<feature type="domain" description="HAMP" evidence="5">
    <location>
        <begin position="354"/>
        <end position="406"/>
    </location>
</feature>
<feature type="domain" description="Methyl-accepting transducer" evidence="4">
    <location>
        <begin position="411"/>
        <end position="640"/>
    </location>
</feature>
<dbReference type="Pfam" id="PF00015">
    <property type="entry name" value="MCPsignal"/>
    <property type="match status" value="1"/>
</dbReference>
<evidence type="ECO:0000256" key="2">
    <source>
        <dbReference type="PROSITE-ProRule" id="PRU00284"/>
    </source>
</evidence>
<evidence type="ECO:0000256" key="1">
    <source>
        <dbReference type="ARBA" id="ARBA00029447"/>
    </source>
</evidence>
<dbReference type="PANTHER" id="PTHR43531">
    <property type="entry name" value="PROTEIN ICFG"/>
    <property type="match status" value="1"/>
</dbReference>
<dbReference type="PROSITE" id="PS50111">
    <property type="entry name" value="CHEMOTAXIS_TRANSDUC_2"/>
    <property type="match status" value="1"/>
</dbReference>
<dbReference type="CDD" id="cd11386">
    <property type="entry name" value="MCP_signal"/>
    <property type="match status" value="1"/>
</dbReference>
<evidence type="ECO:0000313" key="6">
    <source>
        <dbReference type="EMBL" id="BCO25575.1"/>
    </source>
</evidence>
<dbReference type="InterPro" id="IPR051310">
    <property type="entry name" value="MCP_chemotaxis"/>
</dbReference>
<dbReference type="Gene3D" id="1.10.287.950">
    <property type="entry name" value="Methyl-accepting chemotaxis protein"/>
    <property type="match status" value="1"/>
</dbReference>
<evidence type="ECO:0000259" key="4">
    <source>
        <dbReference type="PROSITE" id="PS50111"/>
    </source>
</evidence>
<dbReference type="Pfam" id="PF13682">
    <property type="entry name" value="CZB"/>
    <property type="match status" value="1"/>
</dbReference>
<protein>
    <recommendedName>
        <fullName evidence="8">Methyl-accepting chemotaxis sensory transducer</fullName>
    </recommendedName>
</protein>
<comment type="similarity">
    <text evidence="1">Belongs to the methyl-accepting chemotaxis (MCP) protein family.</text>
</comment>
<dbReference type="PROSITE" id="PS50885">
    <property type="entry name" value="HAMP"/>
    <property type="match status" value="1"/>
</dbReference>
<dbReference type="PANTHER" id="PTHR43531:SF7">
    <property type="entry name" value="AEROTAXIS RECEPTOR"/>
    <property type="match status" value="1"/>
</dbReference>
<dbReference type="RefSeq" id="WP_223907474.1">
    <property type="nucleotide sequence ID" value="NZ_AP024238.1"/>
</dbReference>
<proteinExistence type="inferred from homology"/>
<gene>
    <name evidence="6" type="ORF">MIZ03_0436</name>
</gene>
<dbReference type="Gene3D" id="1.20.120.30">
    <property type="entry name" value="Aspartate receptor, ligand-binding domain"/>
    <property type="match status" value="1"/>
</dbReference>
<keyword evidence="3" id="KW-0472">Membrane</keyword>
<dbReference type="InterPro" id="IPR025991">
    <property type="entry name" value="Chemoreceptor_zinc-bind_dom"/>
</dbReference>